<dbReference type="Gene3D" id="2.160.10.10">
    <property type="entry name" value="Hexapeptide repeat proteins"/>
    <property type="match status" value="1"/>
</dbReference>
<evidence type="ECO:0000313" key="3">
    <source>
        <dbReference type="EMBL" id="KAJ9144552.1"/>
    </source>
</evidence>
<proteinExistence type="predicted"/>
<accession>A0AA38VQ55</accession>
<dbReference type="GO" id="GO:0008374">
    <property type="term" value="F:O-acyltransferase activity"/>
    <property type="evidence" value="ECO:0007669"/>
    <property type="project" value="TreeGrafter"/>
</dbReference>
<protein>
    <recommendedName>
        <fullName evidence="5">Mannose-1-phosphate guanylyltransferase</fullName>
    </recommendedName>
</protein>
<dbReference type="InterPro" id="IPR001451">
    <property type="entry name" value="Hexapep"/>
</dbReference>
<keyword evidence="1" id="KW-0808">Transferase</keyword>
<dbReference type="PROSITE" id="PS00101">
    <property type="entry name" value="HEXAPEP_TRANSFERASES"/>
    <property type="match status" value="1"/>
</dbReference>
<dbReference type="InterPro" id="IPR051159">
    <property type="entry name" value="Hexapeptide_acetyltransf"/>
</dbReference>
<reference evidence="3" key="1">
    <citation type="submission" date="2022-07" db="EMBL/GenBank/DDBJ databases">
        <title>Fungi with potential for degradation of polypropylene.</title>
        <authorList>
            <person name="Gostincar C."/>
        </authorList>
    </citation>
    <scope>NUCLEOTIDE SEQUENCE</scope>
    <source>
        <strain evidence="3">EXF-13308</strain>
    </source>
</reference>
<feature type="region of interest" description="Disordered" evidence="2">
    <location>
        <begin position="22"/>
        <end position="42"/>
    </location>
</feature>
<keyword evidence="4" id="KW-1185">Reference proteome</keyword>
<sequence>MAGLTNAQWLLRHHHREDINGTYARCSSPSVQTPPPEEPELDHRRSPFRMIAFPAGNDDFRAARTRCARACRTFNDTPEDAPAEERVARWLDIVSADPRPNNASGRTRNSHSSSDTTTNSSLNAGPAASGPAPARGTTLEHMYGNPSLRPQAPFVKPPIWMDYGLRVRIGATSFVNRGCVILDTPVADVVVGERCHVGPSVTIASVGHPLRAEDRREELTGRPASYGQGVVVGDDVWIGAGVIIMGGVTIGSRSVIGAGSVVTEDIPSDSVAVGAPARVVRSLEDEKQTEFETTAWTLEEALRCGR</sequence>
<dbReference type="PANTHER" id="PTHR23416:SF54">
    <property type="entry name" value="ACETYLTRANSFERASE, CYSE_LACA_LPXA_NODL FAMILY (AFU_ORTHOLOGUE AFUA_2G08430)-RELATED"/>
    <property type="match status" value="1"/>
</dbReference>
<dbReference type="InterPro" id="IPR018357">
    <property type="entry name" value="Hexapep_transf_CS"/>
</dbReference>
<dbReference type="Pfam" id="PF00132">
    <property type="entry name" value="Hexapep"/>
    <property type="match status" value="1"/>
</dbReference>
<name>A0AA38VQ55_9PEZI</name>
<gene>
    <name evidence="3" type="ORF">NKR23_g5755</name>
</gene>
<feature type="region of interest" description="Disordered" evidence="2">
    <location>
        <begin position="93"/>
        <end position="145"/>
    </location>
</feature>
<comment type="caution">
    <text evidence="3">The sequence shown here is derived from an EMBL/GenBank/DDBJ whole genome shotgun (WGS) entry which is preliminary data.</text>
</comment>
<dbReference type="EMBL" id="JANBVO010000016">
    <property type="protein sequence ID" value="KAJ9144552.1"/>
    <property type="molecule type" value="Genomic_DNA"/>
</dbReference>
<evidence type="ECO:0008006" key="5">
    <source>
        <dbReference type="Google" id="ProtNLM"/>
    </source>
</evidence>
<dbReference type="Proteomes" id="UP001174694">
    <property type="component" value="Unassembled WGS sequence"/>
</dbReference>
<dbReference type="SUPFAM" id="SSF51161">
    <property type="entry name" value="Trimeric LpxA-like enzymes"/>
    <property type="match status" value="1"/>
</dbReference>
<evidence type="ECO:0000256" key="2">
    <source>
        <dbReference type="SAM" id="MobiDB-lite"/>
    </source>
</evidence>
<dbReference type="InterPro" id="IPR011004">
    <property type="entry name" value="Trimer_LpxA-like_sf"/>
</dbReference>
<organism evidence="3 4">
    <name type="scientific">Pleurostoma richardsiae</name>
    <dbReference type="NCBI Taxonomy" id="41990"/>
    <lineage>
        <taxon>Eukaryota</taxon>
        <taxon>Fungi</taxon>
        <taxon>Dikarya</taxon>
        <taxon>Ascomycota</taxon>
        <taxon>Pezizomycotina</taxon>
        <taxon>Sordariomycetes</taxon>
        <taxon>Sordariomycetidae</taxon>
        <taxon>Calosphaeriales</taxon>
        <taxon>Pleurostomataceae</taxon>
        <taxon>Pleurostoma</taxon>
    </lineage>
</organism>
<dbReference type="PANTHER" id="PTHR23416">
    <property type="entry name" value="SIALIC ACID SYNTHASE-RELATED"/>
    <property type="match status" value="1"/>
</dbReference>
<evidence type="ECO:0000256" key="1">
    <source>
        <dbReference type="ARBA" id="ARBA00022679"/>
    </source>
</evidence>
<feature type="compositionally biased region" description="Low complexity" evidence="2">
    <location>
        <begin position="106"/>
        <end position="136"/>
    </location>
</feature>
<dbReference type="AlphaFoldDB" id="A0AA38VQ55"/>
<evidence type="ECO:0000313" key="4">
    <source>
        <dbReference type="Proteomes" id="UP001174694"/>
    </source>
</evidence>